<evidence type="ECO:0000313" key="3">
    <source>
        <dbReference type="Proteomes" id="UP000199087"/>
    </source>
</evidence>
<proteinExistence type="predicted"/>
<keyword evidence="1" id="KW-0472">Membrane</keyword>
<gene>
    <name evidence="2" type="ORF">BN000_01060</name>
</gene>
<organism evidence="2 3">
    <name type="scientific">Neobacillus massiliamazoniensis</name>
    <dbReference type="NCBI Taxonomy" id="1499688"/>
    <lineage>
        <taxon>Bacteria</taxon>
        <taxon>Bacillati</taxon>
        <taxon>Bacillota</taxon>
        <taxon>Bacilli</taxon>
        <taxon>Bacillales</taxon>
        <taxon>Bacillaceae</taxon>
        <taxon>Neobacillus</taxon>
    </lineage>
</organism>
<keyword evidence="1" id="KW-0812">Transmembrane</keyword>
<keyword evidence="1" id="KW-1133">Transmembrane helix</keyword>
<evidence type="ECO:0000256" key="1">
    <source>
        <dbReference type="SAM" id="Phobius"/>
    </source>
</evidence>
<dbReference type="EMBL" id="CVRB01000001">
    <property type="protein sequence ID" value="CRK81160.1"/>
    <property type="molecule type" value="Genomic_DNA"/>
</dbReference>
<keyword evidence="3" id="KW-1185">Reference proteome</keyword>
<dbReference type="Proteomes" id="UP000199087">
    <property type="component" value="Unassembled WGS sequence"/>
</dbReference>
<reference evidence="3" key="1">
    <citation type="submission" date="2015-05" db="EMBL/GenBank/DDBJ databases">
        <authorList>
            <person name="Urmite Genomes"/>
        </authorList>
    </citation>
    <scope>NUCLEOTIDE SEQUENCE [LARGE SCALE GENOMIC DNA]</scope>
    <source>
        <strain evidence="3">LF1</strain>
    </source>
</reference>
<evidence type="ECO:0000313" key="2">
    <source>
        <dbReference type="EMBL" id="CRK81160.1"/>
    </source>
</evidence>
<name>A0A0U1NSX4_9BACI</name>
<dbReference type="AlphaFoldDB" id="A0A0U1NSX4"/>
<feature type="transmembrane region" description="Helical" evidence="1">
    <location>
        <begin position="30"/>
        <end position="48"/>
    </location>
</feature>
<protein>
    <submittedName>
        <fullName evidence="2">Uncharacterized protein</fullName>
    </submittedName>
</protein>
<feature type="transmembrane region" description="Helical" evidence="1">
    <location>
        <begin position="7"/>
        <end position="24"/>
    </location>
</feature>
<sequence length="65" mass="7599">MKDIITNIIFWVVGAIVLTVEFTFKFNDTLGWLLTTIGVILIGIGFIYKSKKPFKYLIEFFINFF</sequence>
<accession>A0A0U1NSX4</accession>